<keyword evidence="2 4" id="KW-0479">Metal-binding</keyword>
<dbReference type="InterPro" id="IPR009056">
    <property type="entry name" value="Cyt_c-like_dom"/>
</dbReference>
<evidence type="ECO:0000256" key="2">
    <source>
        <dbReference type="ARBA" id="ARBA00022723"/>
    </source>
</evidence>
<reference evidence="7 8" key="1">
    <citation type="submission" date="2016-10" db="EMBL/GenBank/DDBJ databases">
        <authorList>
            <person name="de Groot N.N."/>
        </authorList>
    </citation>
    <scope>NUCLEOTIDE SEQUENCE [LARGE SCALE GENOMIC DNA]</scope>
    <source>
        <strain evidence="7 8">A52C2</strain>
    </source>
</reference>
<evidence type="ECO:0000256" key="5">
    <source>
        <dbReference type="SAM" id="SignalP"/>
    </source>
</evidence>
<dbReference type="Gene3D" id="1.10.760.10">
    <property type="entry name" value="Cytochrome c-like domain"/>
    <property type="match status" value="1"/>
</dbReference>
<feature type="signal peptide" evidence="5">
    <location>
        <begin position="1"/>
        <end position="24"/>
    </location>
</feature>
<dbReference type="GO" id="GO:0009055">
    <property type="term" value="F:electron transfer activity"/>
    <property type="evidence" value="ECO:0007669"/>
    <property type="project" value="InterPro"/>
</dbReference>
<dbReference type="GO" id="GO:0020037">
    <property type="term" value="F:heme binding"/>
    <property type="evidence" value="ECO:0007669"/>
    <property type="project" value="InterPro"/>
</dbReference>
<gene>
    <name evidence="7" type="ORF">SAMN05216548_11228</name>
</gene>
<dbReference type="PANTHER" id="PTHR30600">
    <property type="entry name" value="CYTOCHROME C PEROXIDASE-RELATED"/>
    <property type="match status" value="1"/>
</dbReference>
<proteinExistence type="predicted"/>
<organism evidence="7 8">
    <name type="scientific">Faunimonas pinastri</name>
    <dbReference type="NCBI Taxonomy" id="1855383"/>
    <lineage>
        <taxon>Bacteria</taxon>
        <taxon>Pseudomonadati</taxon>
        <taxon>Pseudomonadota</taxon>
        <taxon>Alphaproteobacteria</taxon>
        <taxon>Hyphomicrobiales</taxon>
        <taxon>Afifellaceae</taxon>
        <taxon>Faunimonas</taxon>
    </lineage>
</organism>
<dbReference type="PANTHER" id="PTHR30600:SF4">
    <property type="entry name" value="CYTOCHROME C DOMAIN-CONTAINING PROTEIN"/>
    <property type="match status" value="1"/>
</dbReference>
<dbReference type="PROSITE" id="PS51007">
    <property type="entry name" value="CYTC"/>
    <property type="match status" value="1"/>
</dbReference>
<evidence type="ECO:0000313" key="8">
    <source>
        <dbReference type="Proteomes" id="UP000199647"/>
    </source>
</evidence>
<dbReference type="GO" id="GO:0046872">
    <property type="term" value="F:metal ion binding"/>
    <property type="evidence" value="ECO:0007669"/>
    <property type="project" value="UniProtKB-KW"/>
</dbReference>
<dbReference type="EMBL" id="FOFG01000012">
    <property type="protein sequence ID" value="SER15173.1"/>
    <property type="molecule type" value="Genomic_DNA"/>
</dbReference>
<evidence type="ECO:0000259" key="6">
    <source>
        <dbReference type="PROSITE" id="PS51007"/>
    </source>
</evidence>
<name>A0A1H9LWF1_9HYPH</name>
<keyword evidence="8" id="KW-1185">Reference proteome</keyword>
<evidence type="ECO:0000313" key="7">
    <source>
        <dbReference type="EMBL" id="SER15173.1"/>
    </source>
</evidence>
<evidence type="ECO:0000256" key="3">
    <source>
        <dbReference type="ARBA" id="ARBA00023004"/>
    </source>
</evidence>
<accession>A0A1H9LWF1</accession>
<feature type="domain" description="Cytochrome c" evidence="6">
    <location>
        <begin position="281"/>
        <end position="402"/>
    </location>
</feature>
<feature type="chain" id="PRO_5011749511" evidence="5">
    <location>
        <begin position="25"/>
        <end position="402"/>
    </location>
</feature>
<dbReference type="GO" id="GO:0004130">
    <property type="term" value="F:cytochrome-c peroxidase activity"/>
    <property type="evidence" value="ECO:0007669"/>
    <property type="project" value="TreeGrafter"/>
</dbReference>
<keyword evidence="1 4" id="KW-0349">Heme</keyword>
<dbReference type="STRING" id="1855383.SAMN05216548_11228"/>
<dbReference type="InterPro" id="IPR036909">
    <property type="entry name" value="Cyt_c-like_dom_sf"/>
</dbReference>
<dbReference type="OrthoDB" id="9805202at2"/>
<dbReference type="Proteomes" id="UP000199647">
    <property type="component" value="Unassembled WGS sequence"/>
</dbReference>
<dbReference type="SUPFAM" id="SSF46626">
    <property type="entry name" value="Cytochrome c"/>
    <property type="match status" value="1"/>
</dbReference>
<dbReference type="RefSeq" id="WP_092497951.1">
    <property type="nucleotide sequence ID" value="NZ_FOFG01000012.1"/>
</dbReference>
<evidence type="ECO:0000256" key="1">
    <source>
        <dbReference type="ARBA" id="ARBA00022617"/>
    </source>
</evidence>
<evidence type="ECO:0000256" key="4">
    <source>
        <dbReference type="PROSITE-ProRule" id="PRU00433"/>
    </source>
</evidence>
<keyword evidence="3 4" id="KW-0408">Iron</keyword>
<dbReference type="InterPro" id="IPR051395">
    <property type="entry name" value="Cytochrome_c_Peroxidase/MauG"/>
</dbReference>
<dbReference type="InterPro" id="IPR010538">
    <property type="entry name" value="DHOR"/>
</dbReference>
<keyword evidence="5" id="KW-0732">Signal</keyword>
<sequence>MKLRAILAGSLAGAGALLATAAFADAGLDRIMGRALFDRMWVQAPSSTQGDDGLGPLYNERGCALCHAGGGGARFLRNGDGSWSVHGAVARLGMPDGTIDPFYGQQIQTAAVTGLEPEGRLAFAAGTDGSLATSVTLSEGLPPLRAHISVRQAGPLFGRGGFDRIPDEAIRAQAAREAAADSGIHGRPRTIEIDGRERVGRFGWKARNIDLRHQTAEAFALDIGLSSPLMPRPYGDCTEAEKDCLAAPNGNSPGFDNQEISGEMLGLVAAYVASLPVHAAPADSRGAALFASTGCAACHVPSLPGRDGKPVPTFSDLLLHDMGPGLDDGMPEVGAASFEWRTAPLIDMANSKGLRRYLHDGRAPTVEAAVRAHGGEAANAAAAFAGLGADDRAALIAYVEGL</sequence>
<protein>
    <submittedName>
        <fullName evidence="7">CxxC motif-containing protein, DUF1111 family</fullName>
    </submittedName>
</protein>
<dbReference type="Pfam" id="PF06537">
    <property type="entry name" value="DHOR"/>
    <property type="match status" value="1"/>
</dbReference>
<dbReference type="AlphaFoldDB" id="A0A1H9LWF1"/>